<dbReference type="InterPro" id="IPR051531">
    <property type="entry name" value="N-acetyltransferase"/>
</dbReference>
<feature type="domain" description="N-acetyltransferase" evidence="1">
    <location>
        <begin position="21"/>
        <end position="176"/>
    </location>
</feature>
<comment type="caution">
    <text evidence="2">The sequence shown here is derived from an EMBL/GenBank/DDBJ whole genome shotgun (WGS) entry which is preliminary data.</text>
</comment>
<dbReference type="InterPro" id="IPR000182">
    <property type="entry name" value="GNAT_dom"/>
</dbReference>
<dbReference type="Proteomes" id="UP001500729">
    <property type="component" value="Unassembled WGS sequence"/>
</dbReference>
<evidence type="ECO:0000259" key="1">
    <source>
        <dbReference type="PROSITE" id="PS51186"/>
    </source>
</evidence>
<sequence>MAFTLTTPRLRLAEWSTRDHDLLRTLAGDDRMVRFVGNRRPWSPEVVARRHAAALAHWAEHGIGWMTIGFHDRPEAVGLVSVTHRTAEESALAEPAIELGWWVAPAAWGQGVATEAVRAARDAAFAHTDLLYAGYQRGNDASGKVMTKLGMAHRLDFTDDDGHPCHVHALTRQEWRRLA</sequence>
<dbReference type="InterPro" id="IPR016181">
    <property type="entry name" value="Acyl_CoA_acyltransferase"/>
</dbReference>
<keyword evidence="3" id="KW-1185">Reference proteome</keyword>
<dbReference type="PANTHER" id="PTHR43792">
    <property type="entry name" value="GNAT FAMILY, PUTATIVE (AFU_ORTHOLOGUE AFUA_3G00765)-RELATED-RELATED"/>
    <property type="match status" value="1"/>
</dbReference>
<dbReference type="RefSeq" id="WP_009946832.1">
    <property type="nucleotide sequence ID" value="NZ_BAAAGS010000009.1"/>
</dbReference>
<reference evidence="2 3" key="1">
    <citation type="journal article" date="2019" name="Int. J. Syst. Evol. Microbiol.">
        <title>The Global Catalogue of Microorganisms (GCM) 10K type strain sequencing project: providing services to taxonomists for standard genome sequencing and annotation.</title>
        <authorList>
            <consortium name="The Broad Institute Genomics Platform"/>
            <consortium name="The Broad Institute Genome Sequencing Center for Infectious Disease"/>
            <person name="Wu L."/>
            <person name="Ma J."/>
        </authorList>
    </citation>
    <scope>NUCLEOTIDE SEQUENCE [LARGE SCALE GENOMIC DNA]</scope>
    <source>
        <strain evidence="2 3">JCM 10303</strain>
    </source>
</reference>
<dbReference type="PROSITE" id="PS51186">
    <property type="entry name" value="GNAT"/>
    <property type="match status" value="1"/>
</dbReference>
<dbReference type="Gene3D" id="3.40.630.30">
    <property type="match status" value="1"/>
</dbReference>
<evidence type="ECO:0000313" key="3">
    <source>
        <dbReference type="Proteomes" id="UP001500729"/>
    </source>
</evidence>
<proteinExistence type="predicted"/>
<name>A0ABN1CKV5_SACER</name>
<dbReference type="Pfam" id="PF13302">
    <property type="entry name" value="Acetyltransf_3"/>
    <property type="match status" value="1"/>
</dbReference>
<organism evidence="2 3">
    <name type="scientific">Saccharopolyspora erythraea</name>
    <name type="common">Streptomyces erythraeus</name>
    <dbReference type="NCBI Taxonomy" id="1836"/>
    <lineage>
        <taxon>Bacteria</taxon>
        <taxon>Bacillati</taxon>
        <taxon>Actinomycetota</taxon>
        <taxon>Actinomycetes</taxon>
        <taxon>Pseudonocardiales</taxon>
        <taxon>Pseudonocardiaceae</taxon>
        <taxon>Saccharopolyspora</taxon>
    </lineage>
</organism>
<dbReference type="PANTHER" id="PTHR43792:SF1">
    <property type="entry name" value="N-ACETYLTRANSFERASE DOMAIN-CONTAINING PROTEIN"/>
    <property type="match status" value="1"/>
</dbReference>
<evidence type="ECO:0000313" key="2">
    <source>
        <dbReference type="EMBL" id="GAA0520297.1"/>
    </source>
</evidence>
<accession>A0ABN1CKV5</accession>
<dbReference type="EMBL" id="BAAAGS010000009">
    <property type="protein sequence ID" value="GAA0520297.1"/>
    <property type="molecule type" value="Genomic_DNA"/>
</dbReference>
<dbReference type="SUPFAM" id="SSF55729">
    <property type="entry name" value="Acyl-CoA N-acyltransferases (Nat)"/>
    <property type="match status" value="1"/>
</dbReference>
<gene>
    <name evidence="2" type="ORF">GCM10009533_19300</name>
</gene>
<protein>
    <submittedName>
        <fullName evidence="2">GNAT family N-acetyltransferase</fullName>
    </submittedName>
</protein>